<dbReference type="GO" id="GO:0003960">
    <property type="term" value="F:quinone reductase (NADPH) activity"/>
    <property type="evidence" value="ECO:0007669"/>
    <property type="project" value="UniProtKB-EC"/>
</dbReference>
<organism evidence="3 4">
    <name type="scientific">Aminobacter carboxidus</name>
    <dbReference type="NCBI Taxonomy" id="376165"/>
    <lineage>
        <taxon>Bacteria</taxon>
        <taxon>Pseudomonadati</taxon>
        <taxon>Pseudomonadota</taxon>
        <taxon>Alphaproteobacteria</taxon>
        <taxon>Hyphomicrobiales</taxon>
        <taxon>Phyllobacteriaceae</taxon>
        <taxon>Aminobacter</taxon>
    </lineage>
</organism>
<feature type="domain" description="Enoyl reductase (ER)" evidence="2">
    <location>
        <begin position="10"/>
        <end position="324"/>
    </location>
</feature>
<sequence>MRAMVLGTFGGPDNVNLARLETPRLAPGEVLVRVQAASVNPVDVRIRNGLPIGPALPAVLGADLAGTVEAIGEGVADLVPGDEVYGCAGGVKGLGGTFAEYIAADARLLAPKPKSLSMIEAAALPLVSITAWNCMTRADVCASDHVLVHGGCGGVGHIAIQLAKARGARVATTVSSTEKAALARKLGADDTILYPREPVQGYVDRLTAGHGFDVVVDTVGGNSLDHSLQAAAPLGRVVATAARSTHDLSPMHGKALSLHVVFMLIPLLSGIGREAHGRILRELVALVENESVRPLIDPERFTLDRLPDAFRRLESGQALGKVVVEIAGHFDA</sequence>
<evidence type="ECO:0000313" key="3">
    <source>
        <dbReference type="EMBL" id="MBB6467835.1"/>
    </source>
</evidence>
<dbReference type="CDD" id="cd08272">
    <property type="entry name" value="MDR6"/>
    <property type="match status" value="1"/>
</dbReference>
<dbReference type="InterPro" id="IPR011032">
    <property type="entry name" value="GroES-like_sf"/>
</dbReference>
<evidence type="ECO:0000259" key="2">
    <source>
        <dbReference type="SMART" id="SM00829"/>
    </source>
</evidence>
<dbReference type="SUPFAM" id="SSF50129">
    <property type="entry name" value="GroES-like"/>
    <property type="match status" value="1"/>
</dbReference>
<dbReference type="AlphaFoldDB" id="A0A8E1WFD5"/>
<dbReference type="InterPro" id="IPR020843">
    <property type="entry name" value="ER"/>
</dbReference>
<dbReference type="Pfam" id="PF00107">
    <property type="entry name" value="ADH_zinc_N"/>
    <property type="match status" value="1"/>
</dbReference>
<evidence type="ECO:0000256" key="1">
    <source>
        <dbReference type="ARBA" id="ARBA00022857"/>
    </source>
</evidence>
<dbReference type="InterPro" id="IPR013149">
    <property type="entry name" value="ADH-like_C"/>
</dbReference>
<dbReference type="PANTHER" id="PTHR44154">
    <property type="entry name" value="QUINONE OXIDOREDUCTASE"/>
    <property type="match status" value="1"/>
</dbReference>
<dbReference type="Proteomes" id="UP000532373">
    <property type="component" value="Unassembled WGS sequence"/>
</dbReference>
<dbReference type="InterPro" id="IPR036291">
    <property type="entry name" value="NAD(P)-bd_dom_sf"/>
</dbReference>
<accession>A0A8E1WFD5</accession>
<dbReference type="Gene3D" id="3.90.180.10">
    <property type="entry name" value="Medium-chain alcohol dehydrogenases, catalytic domain"/>
    <property type="match status" value="1"/>
</dbReference>
<dbReference type="InterPro" id="IPR051603">
    <property type="entry name" value="Zinc-ADH_QOR/CCCR"/>
</dbReference>
<dbReference type="PANTHER" id="PTHR44154:SF1">
    <property type="entry name" value="QUINONE OXIDOREDUCTASE"/>
    <property type="match status" value="1"/>
</dbReference>
<dbReference type="SUPFAM" id="SSF51735">
    <property type="entry name" value="NAD(P)-binding Rossmann-fold domains"/>
    <property type="match status" value="1"/>
</dbReference>
<proteinExistence type="predicted"/>
<dbReference type="EMBL" id="JACHGI010000007">
    <property type="protein sequence ID" value="MBB6467835.1"/>
    <property type="molecule type" value="Genomic_DNA"/>
</dbReference>
<protein>
    <submittedName>
        <fullName evidence="3">NADPH2:quinone reductase</fullName>
        <ecNumber evidence="3">1.6.5.5</ecNumber>
    </submittedName>
</protein>
<reference evidence="3 4" key="1">
    <citation type="submission" date="2020-08" db="EMBL/GenBank/DDBJ databases">
        <title>Genomic Encyclopedia of Type Strains, Phase IV (KMG-IV): sequencing the most valuable type-strain genomes for metagenomic binning, comparative biology and taxonomic classification.</title>
        <authorList>
            <person name="Goeker M."/>
        </authorList>
    </citation>
    <scope>NUCLEOTIDE SEQUENCE [LARGE SCALE GENOMIC DNA]</scope>
    <source>
        <strain evidence="3 4">DSM 17454</strain>
    </source>
</reference>
<gene>
    <name evidence="3" type="ORF">HNQ96_003718</name>
</gene>
<comment type="caution">
    <text evidence="3">The sequence shown here is derived from an EMBL/GenBank/DDBJ whole genome shotgun (WGS) entry which is preliminary data.</text>
</comment>
<dbReference type="Pfam" id="PF08240">
    <property type="entry name" value="ADH_N"/>
    <property type="match status" value="1"/>
</dbReference>
<keyword evidence="1" id="KW-0521">NADP</keyword>
<keyword evidence="3" id="KW-0560">Oxidoreductase</keyword>
<dbReference type="RefSeq" id="WP_184770216.1">
    <property type="nucleotide sequence ID" value="NZ_JACHGI010000007.1"/>
</dbReference>
<name>A0A8E1WFD5_9HYPH</name>
<dbReference type="Gene3D" id="3.40.50.720">
    <property type="entry name" value="NAD(P)-binding Rossmann-like Domain"/>
    <property type="match status" value="1"/>
</dbReference>
<evidence type="ECO:0000313" key="4">
    <source>
        <dbReference type="Proteomes" id="UP000532373"/>
    </source>
</evidence>
<dbReference type="EC" id="1.6.5.5" evidence="3"/>
<dbReference type="InterPro" id="IPR013154">
    <property type="entry name" value="ADH-like_N"/>
</dbReference>
<dbReference type="SMART" id="SM00829">
    <property type="entry name" value="PKS_ER"/>
    <property type="match status" value="1"/>
</dbReference>